<dbReference type="AlphaFoldDB" id="B8GDF5"/>
<dbReference type="HOGENOM" id="CLU_2645954_0_0_2"/>
<organism evidence="1 2">
    <name type="scientific">Methanosphaerula palustris (strain ATCC BAA-1556 / DSM 19958 / E1-9c)</name>
    <dbReference type="NCBI Taxonomy" id="521011"/>
    <lineage>
        <taxon>Archaea</taxon>
        <taxon>Methanobacteriati</taxon>
        <taxon>Methanobacteriota</taxon>
        <taxon>Stenosarchaea group</taxon>
        <taxon>Methanomicrobia</taxon>
        <taxon>Methanomicrobiales</taxon>
        <taxon>Methanoregulaceae</taxon>
        <taxon>Methanosphaerula</taxon>
    </lineage>
</organism>
<dbReference type="RefSeq" id="WP_012618625.1">
    <property type="nucleotide sequence ID" value="NC_011832.1"/>
</dbReference>
<dbReference type="OrthoDB" id="3343at2157"/>
<sequence length="76" mass="8991">MMKVINWAIDLALVMMLYEGRFSIGEIGIMRWGDLMFDRIRFRVWSVRDDPEHGPFQATVGFPETMNRLSIKRRKG</sequence>
<reference evidence="1 2" key="1">
    <citation type="journal article" date="2015" name="Genome Announc.">
        <title>Complete Genome Sequence of Methanosphaerula palustris E1-9CT, a Hydrogenotrophic Methanogen Isolated from a Minerotrophic Fen Peatland.</title>
        <authorList>
            <person name="Cadillo-Quiroz H."/>
            <person name="Browne P."/>
            <person name="Kyrpides N."/>
            <person name="Woyke T."/>
            <person name="Goodwin L."/>
            <person name="Detter C."/>
            <person name="Yavitt J.B."/>
            <person name="Zinder S.H."/>
        </authorList>
    </citation>
    <scope>NUCLEOTIDE SEQUENCE [LARGE SCALE GENOMIC DNA]</scope>
    <source>
        <strain evidence="2">ATCC BAA-1556 / DSM 19958 / E1-9c</strain>
    </source>
</reference>
<keyword evidence="2" id="KW-1185">Reference proteome</keyword>
<protein>
    <submittedName>
        <fullName evidence="1">Uncharacterized protein</fullName>
    </submittedName>
</protein>
<dbReference type="Proteomes" id="UP000002457">
    <property type="component" value="Chromosome"/>
</dbReference>
<dbReference type="KEGG" id="mpl:Mpal_2003"/>
<dbReference type="GeneID" id="7271983"/>
<dbReference type="EMBL" id="CP001338">
    <property type="protein sequence ID" value="ACL17306.1"/>
    <property type="molecule type" value="Genomic_DNA"/>
</dbReference>
<evidence type="ECO:0000313" key="2">
    <source>
        <dbReference type="Proteomes" id="UP000002457"/>
    </source>
</evidence>
<evidence type="ECO:0000313" key="1">
    <source>
        <dbReference type="EMBL" id="ACL17306.1"/>
    </source>
</evidence>
<gene>
    <name evidence="1" type="ordered locus">Mpal_2003</name>
</gene>
<name>B8GDF5_METPE</name>
<accession>B8GDF5</accession>
<proteinExistence type="predicted"/>
<dbReference type="eggNOG" id="arCOG01242">
    <property type="taxonomic scope" value="Archaea"/>
</dbReference>